<evidence type="ECO:0000256" key="1">
    <source>
        <dbReference type="ARBA" id="ARBA00004141"/>
    </source>
</evidence>
<feature type="transmembrane region" description="Helical" evidence="6">
    <location>
        <begin position="182"/>
        <end position="203"/>
    </location>
</feature>
<keyword evidence="5 6" id="KW-0472">Membrane</keyword>
<organism evidence="7 8">
    <name type="scientific">Ficus carica</name>
    <name type="common">Common fig</name>
    <dbReference type="NCBI Taxonomy" id="3494"/>
    <lineage>
        <taxon>Eukaryota</taxon>
        <taxon>Viridiplantae</taxon>
        <taxon>Streptophyta</taxon>
        <taxon>Embryophyta</taxon>
        <taxon>Tracheophyta</taxon>
        <taxon>Spermatophyta</taxon>
        <taxon>Magnoliopsida</taxon>
        <taxon>eudicotyledons</taxon>
        <taxon>Gunneridae</taxon>
        <taxon>Pentapetalae</taxon>
        <taxon>rosids</taxon>
        <taxon>fabids</taxon>
        <taxon>Rosales</taxon>
        <taxon>Moraceae</taxon>
        <taxon>Ficeae</taxon>
        <taxon>Ficus</taxon>
    </lineage>
</organism>
<evidence type="ECO:0000256" key="4">
    <source>
        <dbReference type="ARBA" id="ARBA00022989"/>
    </source>
</evidence>
<gene>
    <name evidence="7" type="ORF">TIFTF001_033064</name>
</gene>
<sequence>MSTLLLLLHVPLKFKSPPNPSSSLFLSPKPRITTRTLIHPIPNSASPATTTTKTMIQAINVQTAMTEAVRLIQSSPPTWQSAVLSNCVIFLLGSPILVTGLSLSGIAAAFLLGTLTWRAFGSPGFLLVATYFVIVTNLSLSLSLSLSVWILIWVGTAATKVKMAQKEAQGVAEKRKGRRGPGSVIGSSTAGCICAFLSIFGVGGKAYSRLWELGFVASFCTKLSDTVSSEIGKAFGKTTYLVTTFKVVPRGTEGAVSVEGTFAGLLASFLLAYVGCLMGEINAPEAVVCVLASQIANFGESIIGAAYQGKEGFRWTFLVSFGIFKVRAGFYWNWLYNWIVYREYLFLRNDFISCFVAQQRRRECHKHIDGQHFGRVDAAICPSKLADVTFCVLICANKVQTGRKHCPSTLH</sequence>
<feature type="transmembrane region" description="Helical" evidence="6">
    <location>
        <begin position="140"/>
        <end position="161"/>
    </location>
</feature>
<evidence type="ECO:0000256" key="3">
    <source>
        <dbReference type="ARBA" id="ARBA00022692"/>
    </source>
</evidence>
<dbReference type="PANTHER" id="PTHR13353:SF5">
    <property type="entry name" value="TRANSMEMBRANE PROTEIN 19"/>
    <property type="match status" value="1"/>
</dbReference>
<dbReference type="GO" id="GO:0009706">
    <property type="term" value="C:chloroplast inner membrane"/>
    <property type="evidence" value="ECO:0007669"/>
    <property type="project" value="TreeGrafter"/>
</dbReference>
<dbReference type="Proteomes" id="UP001187192">
    <property type="component" value="Unassembled WGS sequence"/>
</dbReference>
<reference evidence="7" key="1">
    <citation type="submission" date="2023-07" db="EMBL/GenBank/DDBJ databases">
        <title>draft genome sequence of fig (Ficus carica).</title>
        <authorList>
            <person name="Takahashi T."/>
            <person name="Nishimura K."/>
        </authorList>
    </citation>
    <scope>NUCLEOTIDE SEQUENCE</scope>
</reference>
<dbReference type="EMBL" id="BTGU01000164">
    <property type="protein sequence ID" value="GMN63985.1"/>
    <property type="molecule type" value="Genomic_DNA"/>
</dbReference>
<proteinExistence type="inferred from homology"/>
<dbReference type="InterPro" id="IPR002794">
    <property type="entry name" value="DUF92_TMEM19"/>
</dbReference>
<protein>
    <submittedName>
        <fullName evidence="7">Uncharacterized protein</fullName>
    </submittedName>
</protein>
<dbReference type="Pfam" id="PF01940">
    <property type="entry name" value="DUF92"/>
    <property type="match status" value="1"/>
</dbReference>
<dbReference type="PANTHER" id="PTHR13353">
    <property type="entry name" value="TRANSMEMBRANE PROTEIN 19"/>
    <property type="match status" value="1"/>
</dbReference>
<accession>A0AA88DZR8</accession>
<comment type="subcellular location">
    <subcellularLocation>
        <location evidence="1">Membrane</location>
        <topology evidence="1">Multi-pass membrane protein</topology>
    </subcellularLocation>
</comment>
<feature type="transmembrane region" description="Helical" evidence="6">
    <location>
        <begin position="83"/>
        <end position="103"/>
    </location>
</feature>
<comment type="similarity">
    <text evidence="2">Belongs to the TMEM19 family.</text>
</comment>
<keyword evidence="3 6" id="KW-0812">Transmembrane</keyword>
<evidence type="ECO:0000313" key="7">
    <source>
        <dbReference type="EMBL" id="GMN63985.1"/>
    </source>
</evidence>
<keyword evidence="8" id="KW-1185">Reference proteome</keyword>
<keyword evidence="4 6" id="KW-1133">Transmembrane helix</keyword>
<dbReference type="AlphaFoldDB" id="A0AA88DZR8"/>
<evidence type="ECO:0000256" key="2">
    <source>
        <dbReference type="ARBA" id="ARBA00009012"/>
    </source>
</evidence>
<name>A0AA88DZR8_FICCA</name>
<evidence type="ECO:0000256" key="5">
    <source>
        <dbReference type="ARBA" id="ARBA00023136"/>
    </source>
</evidence>
<evidence type="ECO:0000256" key="6">
    <source>
        <dbReference type="SAM" id="Phobius"/>
    </source>
</evidence>
<evidence type="ECO:0000313" key="8">
    <source>
        <dbReference type="Proteomes" id="UP001187192"/>
    </source>
</evidence>
<comment type="caution">
    <text evidence="7">The sequence shown here is derived from an EMBL/GenBank/DDBJ whole genome shotgun (WGS) entry which is preliminary data.</text>
</comment>